<dbReference type="InterPro" id="IPR050288">
    <property type="entry name" value="Cellulose_deg_GH3"/>
</dbReference>
<dbReference type="PANTHER" id="PTHR42715:SF10">
    <property type="entry name" value="BETA-GLUCOSIDASE"/>
    <property type="match status" value="1"/>
</dbReference>
<sequence>MIFNTGRHMKVKFRRLGLTLSAAASVLSACGGGSNDSSNNPALNPTDTASDVRASAIVAQMTLDEKISQVHGAGTTCAVSGASCIPGIPRLGIPDQVPTDSSAGVKTSLPNNLALAATFDTQLAYAYGDLIGKEVRQLGFTESLGGGVNIARELRNGRNYEYLGEDPLLTGDFIVARTKAVQAHKVVSTVKHFAANSQETNRYTASSNVDERTLRELYLLPFEMAVKDSQVGNVMCAYNFVNGIKACQNAHLITDILKNEWGFKGKVQSDWELALDDGVQGANAGLDEEETGSANDYVLGPFGKYSQFNQRLKAAVQSGAVPTSRLNDMVKRKLRTLIEVGVLDDAPTATTIPADQLSAGAKFSQSVAEQSMVLLKNAVHTGSNNATLPLTASTTGKIVVIGGNADRAVMGGGGSGHAPGADASVVACFRPGTKVGSAGVEPACAPWYASSPLSAIKSAAPNATVSYIDGTDAQAASAAASNADAAIVFATRFQSEDIDLPSLSLSNALTDPANQAYDQDALITAVSAKAKRVIVVLEVGTAVTMPWIDSVDSVLVAWYPGPQGGPAIADVLFGAANPSAKLPISFPKRDADLPEGPITGESLVYNYTEELNIGYRWFDAKQIEPLFPFGFGLSYTTYAYGNVSATPDGQGNFNVTFTVTNTGTRAGVETPQVYAGIPFGGEPPKRLVAYQKVALAPGESKNVTLNVDAKRLGVWDDSSQKWILPGGSYSFYVGGSSRNVLATSGGTVTQRSL</sequence>
<protein>
    <submittedName>
        <fullName evidence="5">Beta-glucosidase</fullName>
    </submittedName>
</protein>
<dbReference type="Pfam" id="PF00933">
    <property type="entry name" value="Glyco_hydro_3"/>
    <property type="match status" value="1"/>
</dbReference>
<evidence type="ECO:0000259" key="4">
    <source>
        <dbReference type="SMART" id="SM01217"/>
    </source>
</evidence>
<evidence type="ECO:0000256" key="2">
    <source>
        <dbReference type="ARBA" id="ARBA00022801"/>
    </source>
</evidence>
<dbReference type="EMBL" id="FCOM02000059">
    <property type="protein sequence ID" value="SAL85353.1"/>
    <property type="molecule type" value="Genomic_DNA"/>
</dbReference>
<dbReference type="InterPro" id="IPR036881">
    <property type="entry name" value="Glyco_hydro_3_C_sf"/>
</dbReference>
<dbReference type="GO" id="GO:0004553">
    <property type="term" value="F:hydrolase activity, hydrolyzing O-glycosyl compounds"/>
    <property type="evidence" value="ECO:0007669"/>
    <property type="project" value="InterPro"/>
</dbReference>
<dbReference type="InterPro" id="IPR001764">
    <property type="entry name" value="Glyco_hydro_3_N"/>
</dbReference>
<evidence type="ECO:0000313" key="5">
    <source>
        <dbReference type="EMBL" id="SAL85353.1"/>
    </source>
</evidence>
<dbReference type="InterPro" id="IPR026891">
    <property type="entry name" value="Fn3-like"/>
</dbReference>
<dbReference type="Pfam" id="PF01915">
    <property type="entry name" value="Glyco_hydro_3_C"/>
    <property type="match status" value="1"/>
</dbReference>
<dbReference type="PANTHER" id="PTHR42715">
    <property type="entry name" value="BETA-GLUCOSIDASE"/>
    <property type="match status" value="1"/>
</dbReference>
<dbReference type="InterPro" id="IPR017853">
    <property type="entry name" value="GH"/>
</dbReference>
<organism evidence="5 6">
    <name type="scientific">Caballeronia arvi</name>
    <dbReference type="NCBI Taxonomy" id="1777135"/>
    <lineage>
        <taxon>Bacteria</taxon>
        <taxon>Pseudomonadati</taxon>
        <taxon>Pseudomonadota</taxon>
        <taxon>Betaproteobacteria</taxon>
        <taxon>Burkholderiales</taxon>
        <taxon>Burkholderiaceae</taxon>
        <taxon>Caballeronia</taxon>
    </lineage>
</organism>
<keyword evidence="2" id="KW-0378">Hydrolase</keyword>
<evidence type="ECO:0000256" key="3">
    <source>
        <dbReference type="SAM" id="SignalP"/>
    </source>
</evidence>
<evidence type="ECO:0000313" key="6">
    <source>
        <dbReference type="Proteomes" id="UP000055019"/>
    </source>
</evidence>
<dbReference type="PRINTS" id="PR00133">
    <property type="entry name" value="GLHYDRLASE3"/>
</dbReference>
<keyword evidence="3" id="KW-0732">Signal</keyword>
<dbReference type="Gene3D" id="3.20.20.300">
    <property type="entry name" value="Glycoside hydrolase, family 3, N-terminal domain"/>
    <property type="match status" value="1"/>
</dbReference>
<dbReference type="AlphaFoldDB" id="A0A158KX95"/>
<dbReference type="GO" id="GO:0005975">
    <property type="term" value="P:carbohydrate metabolic process"/>
    <property type="evidence" value="ECO:0007669"/>
    <property type="project" value="InterPro"/>
</dbReference>
<name>A0A158KX95_9BURK</name>
<dbReference type="Gene3D" id="2.60.40.10">
    <property type="entry name" value="Immunoglobulins"/>
    <property type="match status" value="1"/>
</dbReference>
<dbReference type="InterPro" id="IPR036962">
    <property type="entry name" value="Glyco_hydro_3_N_sf"/>
</dbReference>
<dbReference type="InterPro" id="IPR002772">
    <property type="entry name" value="Glyco_hydro_3_C"/>
</dbReference>
<proteinExistence type="inferred from homology"/>
<dbReference type="SUPFAM" id="SSF52279">
    <property type="entry name" value="Beta-D-glucan exohydrolase, C-terminal domain"/>
    <property type="match status" value="1"/>
</dbReference>
<dbReference type="PROSITE" id="PS51257">
    <property type="entry name" value="PROKAR_LIPOPROTEIN"/>
    <property type="match status" value="1"/>
</dbReference>
<dbReference type="InterPro" id="IPR013783">
    <property type="entry name" value="Ig-like_fold"/>
</dbReference>
<dbReference type="Pfam" id="PF14310">
    <property type="entry name" value="Fn3-like"/>
    <property type="match status" value="1"/>
</dbReference>
<gene>
    <name evidence="5" type="ORF">AWB74_07270</name>
</gene>
<dbReference type="SUPFAM" id="SSF51445">
    <property type="entry name" value="(Trans)glycosidases"/>
    <property type="match status" value="1"/>
</dbReference>
<feature type="signal peptide" evidence="3">
    <location>
        <begin position="1"/>
        <end position="29"/>
    </location>
</feature>
<feature type="domain" description="Fibronectin type III-like" evidence="4">
    <location>
        <begin position="669"/>
        <end position="737"/>
    </location>
</feature>
<dbReference type="SMART" id="SM01217">
    <property type="entry name" value="Fn3_like"/>
    <property type="match status" value="1"/>
</dbReference>
<reference evidence="5" key="1">
    <citation type="submission" date="2016-01" db="EMBL/GenBank/DDBJ databases">
        <authorList>
            <person name="Peeters C."/>
        </authorList>
    </citation>
    <scope>NUCLEOTIDE SEQUENCE [LARGE SCALE GENOMIC DNA]</scope>
    <source>
        <strain evidence="5">LMG 29317</strain>
    </source>
</reference>
<keyword evidence="6" id="KW-1185">Reference proteome</keyword>
<accession>A0A158KX95</accession>
<comment type="similarity">
    <text evidence="1">Belongs to the glycosyl hydrolase 3 family.</text>
</comment>
<comment type="caution">
    <text evidence="5">The sequence shown here is derived from an EMBL/GenBank/DDBJ whole genome shotgun (WGS) entry which is preliminary data.</text>
</comment>
<evidence type="ECO:0000256" key="1">
    <source>
        <dbReference type="ARBA" id="ARBA00005336"/>
    </source>
</evidence>
<dbReference type="Proteomes" id="UP000055019">
    <property type="component" value="Unassembled WGS sequence"/>
</dbReference>
<dbReference type="Gene3D" id="3.40.50.1700">
    <property type="entry name" value="Glycoside hydrolase family 3 C-terminal domain"/>
    <property type="match status" value="1"/>
</dbReference>
<feature type="chain" id="PRO_5007627925" evidence="3">
    <location>
        <begin position="30"/>
        <end position="753"/>
    </location>
</feature>